<feature type="region of interest" description="Disordered" evidence="1">
    <location>
        <begin position="158"/>
        <end position="177"/>
    </location>
</feature>
<accession>A0A1S3IHB6</accession>
<feature type="signal peptide" evidence="2">
    <location>
        <begin position="1"/>
        <end position="16"/>
    </location>
</feature>
<feature type="chain" id="PRO_5010284478" evidence="2">
    <location>
        <begin position="17"/>
        <end position="177"/>
    </location>
</feature>
<dbReference type="Proteomes" id="UP000085678">
    <property type="component" value="Unplaced"/>
</dbReference>
<sequence>MKVPIAVLFLAGVALAQELPTRPPKPTRPSLEERCKMIAQKCQSVNQANTLKICGSDKQMYTSKCQFMLARCENPSLRVDRNIRHCMGDLSQFSNMTKPTRGPRPTKPSLEDVCQKIKMEGCPDKMNEANIRICDMNGNVYTSKCAFMTARCADPTLRPSRRCPRPQPTSEPTEPAL</sequence>
<proteinExistence type="predicted"/>
<feature type="domain" description="Kazal-like" evidence="3">
    <location>
        <begin position="41"/>
        <end position="74"/>
    </location>
</feature>
<dbReference type="AlphaFoldDB" id="A0A1S3IHB6"/>
<dbReference type="Gene3D" id="3.30.60.30">
    <property type="match status" value="1"/>
</dbReference>
<dbReference type="RefSeq" id="XP_013396879.1">
    <property type="nucleotide sequence ID" value="XM_013541425.1"/>
</dbReference>
<feature type="compositionally biased region" description="Polar residues" evidence="1">
    <location>
        <begin position="168"/>
        <end position="177"/>
    </location>
</feature>
<protein>
    <submittedName>
        <fullName evidence="5">Uncharacterized protein LOC106163747</fullName>
    </submittedName>
</protein>
<evidence type="ECO:0000256" key="1">
    <source>
        <dbReference type="SAM" id="MobiDB-lite"/>
    </source>
</evidence>
<feature type="domain" description="Kazal-like" evidence="3">
    <location>
        <begin position="120"/>
        <end position="153"/>
    </location>
</feature>
<evidence type="ECO:0000259" key="3">
    <source>
        <dbReference type="Pfam" id="PF07648"/>
    </source>
</evidence>
<keyword evidence="4" id="KW-1185">Reference proteome</keyword>
<evidence type="ECO:0000313" key="5">
    <source>
        <dbReference type="RefSeq" id="XP_013396879.1"/>
    </source>
</evidence>
<evidence type="ECO:0000256" key="2">
    <source>
        <dbReference type="SAM" id="SignalP"/>
    </source>
</evidence>
<evidence type="ECO:0000313" key="4">
    <source>
        <dbReference type="Proteomes" id="UP000085678"/>
    </source>
</evidence>
<reference evidence="5" key="1">
    <citation type="submission" date="2025-08" db="UniProtKB">
        <authorList>
            <consortium name="RefSeq"/>
        </authorList>
    </citation>
    <scope>IDENTIFICATION</scope>
    <source>
        <tissue evidence="5">Gonads</tissue>
    </source>
</reference>
<keyword evidence="2" id="KW-0732">Signal</keyword>
<dbReference type="Pfam" id="PF07648">
    <property type="entry name" value="Kazal_2"/>
    <property type="match status" value="2"/>
</dbReference>
<dbReference type="SUPFAM" id="SSF100895">
    <property type="entry name" value="Kazal-type serine protease inhibitors"/>
    <property type="match status" value="1"/>
</dbReference>
<dbReference type="KEGG" id="lak:106163747"/>
<organism evidence="4 5">
    <name type="scientific">Lingula anatina</name>
    <name type="common">Brachiopod</name>
    <name type="synonym">Lingula unguis</name>
    <dbReference type="NCBI Taxonomy" id="7574"/>
    <lineage>
        <taxon>Eukaryota</taxon>
        <taxon>Metazoa</taxon>
        <taxon>Spiralia</taxon>
        <taxon>Lophotrochozoa</taxon>
        <taxon>Brachiopoda</taxon>
        <taxon>Linguliformea</taxon>
        <taxon>Lingulata</taxon>
        <taxon>Lingulida</taxon>
        <taxon>Linguloidea</taxon>
        <taxon>Lingulidae</taxon>
        <taxon>Lingula</taxon>
    </lineage>
</organism>
<dbReference type="GeneID" id="106163747"/>
<dbReference type="InParanoid" id="A0A1S3IHB6"/>
<gene>
    <name evidence="5" type="primary">LOC106163747</name>
</gene>
<name>A0A1S3IHB6_LINAN</name>
<dbReference type="InterPro" id="IPR002350">
    <property type="entry name" value="Kazal_dom"/>
</dbReference>
<dbReference type="InterPro" id="IPR036058">
    <property type="entry name" value="Kazal_dom_sf"/>
</dbReference>